<dbReference type="Pfam" id="PF13787">
    <property type="entry name" value="HXXEE"/>
    <property type="match status" value="1"/>
</dbReference>
<name>A0ABU9K3Q6_9BACI</name>
<proteinExistence type="predicted"/>
<dbReference type="Proteomes" id="UP001389717">
    <property type="component" value="Unassembled WGS sequence"/>
</dbReference>
<feature type="transmembrane region" description="Helical" evidence="1">
    <location>
        <begin position="48"/>
        <end position="70"/>
    </location>
</feature>
<dbReference type="RefSeq" id="WP_341979223.1">
    <property type="nucleotide sequence ID" value="NZ_JBBYAF010000001.1"/>
</dbReference>
<dbReference type="EMBL" id="JBBYAF010000001">
    <property type="protein sequence ID" value="MEL3970720.1"/>
    <property type="molecule type" value="Genomic_DNA"/>
</dbReference>
<organism evidence="2 3">
    <name type="scientific">Rossellomorea oryzaecorticis</name>
    <dbReference type="NCBI Taxonomy" id="1396505"/>
    <lineage>
        <taxon>Bacteria</taxon>
        <taxon>Bacillati</taxon>
        <taxon>Bacillota</taxon>
        <taxon>Bacilli</taxon>
        <taxon>Bacillales</taxon>
        <taxon>Bacillaceae</taxon>
        <taxon>Rossellomorea</taxon>
    </lineage>
</organism>
<evidence type="ECO:0000313" key="3">
    <source>
        <dbReference type="Proteomes" id="UP001389717"/>
    </source>
</evidence>
<keyword evidence="3" id="KW-1185">Reference proteome</keyword>
<gene>
    <name evidence="2" type="ORF">AAEO50_00360</name>
</gene>
<feature type="transmembrane region" description="Helical" evidence="1">
    <location>
        <begin position="141"/>
        <end position="161"/>
    </location>
</feature>
<keyword evidence="1" id="KW-0812">Transmembrane</keyword>
<reference evidence="2 3" key="1">
    <citation type="submission" date="2024-04" db="EMBL/GenBank/DDBJ databases">
        <title>Bacillus oryzaecorticis sp. nov., a moderately halophilic bacterium isolated from rice husks.</title>
        <authorList>
            <person name="Zhu H.-S."/>
        </authorList>
    </citation>
    <scope>NUCLEOTIDE SEQUENCE [LARGE SCALE GENOMIC DNA]</scope>
    <source>
        <strain evidence="2 3">ZC255</strain>
    </source>
</reference>
<keyword evidence="1" id="KW-1133">Transmembrane helix</keyword>
<sequence length="167" mass="19513">MRRDSPYKILWLVPIIFAIHNVEELPQMEKWADKVFDERQVPFLSDLYTFESVALAMLLLTITVGVVIYFEYKFRNRVTYVLSLLSVCLLLVNGIVHLVQFLIFKQYVPGLISACFLLIPFLSYIFYGLFKSERLTKKQILVYLTISLVAMNPIIILFLLVSKLMIH</sequence>
<feature type="transmembrane region" description="Helical" evidence="1">
    <location>
        <begin position="82"/>
        <end position="104"/>
    </location>
</feature>
<evidence type="ECO:0000313" key="2">
    <source>
        <dbReference type="EMBL" id="MEL3970720.1"/>
    </source>
</evidence>
<comment type="caution">
    <text evidence="2">The sequence shown here is derived from an EMBL/GenBank/DDBJ whole genome shotgun (WGS) entry which is preliminary data.</text>
</comment>
<dbReference type="InterPro" id="IPR025671">
    <property type="entry name" value="HXXEE"/>
</dbReference>
<keyword evidence="1" id="KW-0472">Membrane</keyword>
<protein>
    <submittedName>
        <fullName evidence="2">HXXEE domain-containing protein</fullName>
    </submittedName>
</protein>
<evidence type="ECO:0000256" key="1">
    <source>
        <dbReference type="SAM" id="Phobius"/>
    </source>
</evidence>
<feature type="transmembrane region" description="Helical" evidence="1">
    <location>
        <begin position="110"/>
        <end position="129"/>
    </location>
</feature>
<accession>A0ABU9K3Q6</accession>